<name>A0A428N4I3_9BACI</name>
<proteinExistence type="predicted"/>
<dbReference type="OrthoDB" id="9802910at2"/>
<comment type="caution">
    <text evidence="1">The sequence shown here is derived from an EMBL/GenBank/DDBJ whole genome shotgun (WGS) entry which is preliminary data.</text>
</comment>
<dbReference type="RefSeq" id="WP_125555808.1">
    <property type="nucleotide sequence ID" value="NZ_RBVX01000008.1"/>
</dbReference>
<accession>A0A428N4I3</accession>
<dbReference type="EMBL" id="RBVX01000008">
    <property type="protein sequence ID" value="RSL33403.1"/>
    <property type="molecule type" value="Genomic_DNA"/>
</dbReference>
<dbReference type="Pfam" id="PF09969">
    <property type="entry name" value="DUF2203"/>
    <property type="match status" value="1"/>
</dbReference>
<keyword evidence="2" id="KW-1185">Reference proteome</keyword>
<evidence type="ECO:0000313" key="2">
    <source>
        <dbReference type="Proteomes" id="UP000275076"/>
    </source>
</evidence>
<protein>
    <submittedName>
        <fullName evidence="1">DUF2203 family protein</fullName>
    </submittedName>
</protein>
<evidence type="ECO:0000313" key="1">
    <source>
        <dbReference type="EMBL" id="RSL33403.1"/>
    </source>
</evidence>
<dbReference type="InterPro" id="IPR018699">
    <property type="entry name" value="DUF2203"/>
</dbReference>
<gene>
    <name evidence="1" type="ORF">D7Z54_10575</name>
</gene>
<dbReference type="AlphaFoldDB" id="A0A428N4I3"/>
<dbReference type="PIRSF" id="PIRSF016498">
    <property type="entry name" value="UCP016498"/>
    <property type="match status" value="1"/>
</dbReference>
<reference evidence="1 2" key="1">
    <citation type="submission" date="2018-10" db="EMBL/GenBank/DDBJ databases">
        <title>Draft genome sequence of Bacillus salarius IM0101, isolated from a hypersaline soil in Inner Mongolia, China.</title>
        <authorList>
            <person name="Yamprayoonswat W."/>
            <person name="Boonvisut S."/>
            <person name="Jumpathong W."/>
            <person name="Sittihan S."/>
            <person name="Ruangsuj P."/>
            <person name="Wanthongcharoen S."/>
            <person name="Thongpramul N."/>
            <person name="Pimmason S."/>
            <person name="Yu B."/>
            <person name="Yasawong M."/>
        </authorList>
    </citation>
    <scope>NUCLEOTIDE SEQUENCE [LARGE SCALE GENOMIC DNA]</scope>
    <source>
        <strain evidence="1 2">IM0101</strain>
    </source>
</reference>
<dbReference type="Proteomes" id="UP000275076">
    <property type="component" value="Unassembled WGS sequence"/>
</dbReference>
<sequence length="137" mass="16370">MFNKYFALQEANGILPDIREDIAHLQHLQKEFKTAYYHLQAVKKGKLEDEAGSKEDIFLLESWIDFLEIQAQHYIQQLEKHSIYVKSIDNGLVDFPARLYGESIFLCWKQGEEYISHYHEWFETFNHRKKITVTDDD</sequence>
<organism evidence="1 2">
    <name type="scientific">Salibacterium salarium</name>
    <dbReference type="NCBI Taxonomy" id="284579"/>
    <lineage>
        <taxon>Bacteria</taxon>
        <taxon>Bacillati</taxon>
        <taxon>Bacillota</taxon>
        <taxon>Bacilli</taxon>
        <taxon>Bacillales</taxon>
        <taxon>Bacillaceae</taxon>
    </lineage>
</organism>